<evidence type="ECO:0000313" key="3">
    <source>
        <dbReference type="EMBL" id="EGG08429.1"/>
    </source>
</evidence>
<dbReference type="VEuPathDB" id="FungiDB:MELLADRAFT_104797"/>
<evidence type="ECO:0000256" key="1">
    <source>
        <dbReference type="SAM" id="MobiDB-lite"/>
    </source>
</evidence>
<dbReference type="RefSeq" id="XP_007408015.1">
    <property type="nucleotide sequence ID" value="XM_007407953.1"/>
</dbReference>
<protein>
    <submittedName>
        <fullName evidence="3">Secreted protein</fullName>
    </submittedName>
</protein>
<keyword evidence="2" id="KW-0732">Signal</keyword>
<evidence type="ECO:0000256" key="2">
    <source>
        <dbReference type="SAM" id="SignalP"/>
    </source>
</evidence>
<dbReference type="HOGENOM" id="CLU_1261767_0_0_1"/>
<accession>F4RG77</accession>
<dbReference type="InParanoid" id="F4RG77"/>
<dbReference type="KEGG" id="mlr:MELLADRAFT_104797"/>
<dbReference type="Proteomes" id="UP000001072">
    <property type="component" value="Unassembled WGS sequence"/>
</dbReference>
<dbReference type="AlphaFoldDB" id="F4RG77"/>
<name>F4RG77_MELLP</name>
<feature type="chain" id="PRO_5003315085" evidence="2">
    <location>
        <begin position="24"/>
        <end position="219"/>
    </location>
</feature>
<dbReference type="OrthoDB" id="2503929at2759"/>
<gene>
    <name evidence="3" type="ORF">MELLADRAFT_104797</name>
</gene>
<dbReference type="GeneID" id="18922395"/>
<organism evidence="4">
    <name type="scientific">Melampsora larici-populina (strain 98AG31 / pathotype 3-4-7)</name>
    <name type="common">Poplar leaf rust fungus</name>
    <dbReference type="NCBI Taxonomy" id="747676"/>
    <lineage>
        <taxon>Eukaryota</taxon>
        <taxon>Fungi</taxon>
        <taxon>Dikarya</taxon>
        <taxon>Basidiomycota</taxon>
        <taxon>Pucciniomycotina</taxon>
        <taxon>Pucciniomycetes</taxon>
        <taxon>Pucciniales</taxon>
        <taxon>Melampsoraceae</taxon>
        <taxon>Melampsora</taxon>
    </lineage>
</organism>
<feature type="signal peptide" evidence="2">
    <location>
        <begin position="1"/>
        <end position="23"/>
    </location>
</feature>
<dbReference type="EMBL" id="GL883100">
    <property type="protein sequence ID" value="EGG08429.1"/>
    <property type="molecule type" value="Genomic_DNA"/>
</dbReference>
<feature type="region of interest" description="Disordered" evidence="1">
    <location>
        <begin position="32"/>
        <end position="65"/>
    </location>
</feature>
<keyword evidence="4" id="KW-1185">Reference proteome</keyword>
<reference evidence="4" key="1">
    <citation type="journal article" date="2011" name="Proc. Natl. Acad. Sci. U.S.A.">
        <title>Obligate biotrophy features unraveled by the genomic analysis of rust fungi.</title>
        <authorList>
            <person name="Duplessis S."/>
            <person name="Cuomo C.A."/>
            <person name="Lin Y.-C."/>
            <person name="Aerts A."/>
            <person name="Tisserant E."/>
            <person name="Veneault-Fourrey C."/>
            <person name="Joly D.L."/>
            <person name="Hacquard S."/>
            <person name="Amselem J."/>
            <person name="Cantarel B.L."/>
            <person name="Chiu R."/>
            <person name="Coutinho P.M."/>
            <person name="Feau N."/>
            <person name="Field M."/>
            <person name="Frey P."/>
            <person name="Gelhaye E."/>
            <person name="Goldberg J."/>
            <person name="Grabherr M.G."/>
            <person name="Kodira C.D."/>
            <person name="Kohler A."/>
            <person name="Kuees U."/>
            <person name="Lindquist E.A."/>
            <person name="Lucas S.M."/>
            <person name="Mago R."/>
            <person name="Mauceli E."/>
            <person name="Morin E."/>
            <person name="Murat C."/>
            <person name="Pangilinan J.L."/>
            <person name="Park R."/>
            <person name="Pearson M."/>
            <person name="Quesneville H."/>
            <person name="Rouhier N."/>
            <person name="Sakthikumar S."/>
            <person name="Salamov A.A."/>
            <person name="Schmutz J."/>
            <person name="Selles B."/>
            <person name="Shapiro H."/>
            <person name="Tanguay P."/>
            <person name="Tuskan G.A."/>
            <person name="Henrissat B."/>
            <person name="Van de Peer Y."/>
            <person name="Rouze P."/>
            <person name="Ellis J.G."/>
            <person name="Dodds P.N."/>
            <person name="Schein J.E."/>
            <person name="Zhong S."/>
            <person name="Hamelin R.C."/>
            <person name="Grigoriev I.V."/>
            <person name="Szabo L.J."/>
            <person name="Martin F."/>
        </authorList>
    </citation>
    <scope>NUCLEOTIDE SEQUENCE [LARGE SCALE GENOMIC DNA]</scope>
    <source>
        <strain evidence="4">98AG31 / pathotype 3-4-7</strain>
    </source>
</reference>
<evidence type="ECO:0000313" key="4">
    <source>
        <dbReference type="Proteomes" id="UP000001072"/>
    </source>
</evidence>
<sequence length="219" mass="22212">MMINTVAAATSFILLNLALTVSADAGLSIPPPVTEGAKNATNSSSGTPPPPGPPTNNTPPANGTDPKIISMACTQAFLLLPDDSTGADNSTAGNTANITEAGCKAFDTPEGAYCQAESCSGLPTCSSCNLLIPDPKSNDTIVSNTTVPSVQCASDYFFPDHNDTNRQSLCTDAKDQSYSCTGTCTGFATCQFCIMMNDTALNDPAAGAPPAAANNGTGK</sequence>
<feature type="compositionally biased region" description="Pro residues" evidence="1">
    <location>
        <begin position="47"/>
        <end position="57"/>
    </location>
</feature>
<proteinExistence type="predicted"/>